<dbReference type="CDD" id="cd02340">
    <property type="entry name" value="ZZ_NBR1_like"/>
    <property type="match status" value="1"/>
</dbReference>
<dbReference type="SMART" id="SM00291">
    <property type="entry name" value="ZnF_ZZ"/>
    <property type="match status" value="1"/>
</dbReference>
<reference evidence="6" key="1">
    <citation type="submission" date="2017-10" db="EMBL/GenBank/DDBJ databases">
        <title>Rapid genome shrinkage in a self-fertile nematode reveals novel sperm competition proteins.</title>
        <authorList>
            <person name="Yin D."/>
            <person name="Schwarz E.M."/>
            <person name="Thomas C.G."/>
            <person name="Felde R.L."/>
            <person name="Korf I.F."/>
            <person name="Cutter A.D."/>
            <person name="Schartner C.M."/>
            <person name="Ralston E.J."/>
            <person name="Meyer B.J."/>
            <person name="Haag E.S."/>
        </authorList>
    </citation>
    <scope>NUCLEOTIDE SEQUENCE [LARGE SCALE GENOMIC DNA]</scope>
    <source>
        <strain evidence="6">JU1422</strain>
    </source>
</reference>
<evidence type="ECO:0000313" key="5">
    <source>
        <dbReference type="EMBL" id="PIC29879.1"/>
    </source>
</evidence>
<evidence type="ECO:0000313" key="6">
    <source>
        <dbReference type="Proteomes" id="UP000230233"/>
    </source>
</evidence>
<keyword evidence="2" id="KW-0863">Zinc-finger</keyword>
<keyword evidence="3" id="KW-0862">Zinc</keyword>
<evidence type="ECO:0000256" key="2">
    <source>
        <dbReference type="ARBA" id="ARBA00022771"/>
    </source>
</evidence>
<dbReference type="InterPro" id="IPR000433">
    <property type="entry name" value="Znf_ZZ"/>
</dbReference>
<protein>
    <recommendedName>
        <fullName evidence="4">ZZ-type domain-containing protein</fullName>
    </recommendedName>
</protein>
<evidence type="ECO:0000259" key="4">
    <source>
        <dbReference type="PROSITE" id="PS01357"/>
    </source>
</evidence>
<evidence type="ECO:0000256" key="3">
    <source>
        <dbReference type="ARBA" id="ARBA00022833"/>
    </source>
</evidence>
<feature type="domain" description="ZZ-type" evidence="4">
    <location>
        <begin position="111"/>
        <end position="137"/>
    </location>
</feature>
<dbReference type="InterPro" id="IPR052260">
    <property type="entry name" value="Autophagy_Rcpt_SigReg"/>
</dbReference>
<dbReference type="InterPro" id="IPR043145">
    <property type="entry name" value="Znf_ZZ_sf"/>
</dbReference>
<dbReference type="PROSITE" id="PS01357">
    <property type="entry name" value="ZF_ZZ_1"/>
    <property type="match status" value="1"/>
</dbReference>
<dbReference type="SUPFAM" id="SSF57850">
    <property type="entry name" value="RING/U-box"/>
    <property type="match status" value="1"/>
</dbReference>
<name>A0A2G5TRE6_9PELO</name>
<dbReference type="OrthoDB" id="2122982at2759"/>
<dbReference type="EMBL" id="PDUG01000005">
    <property type="protein sequence ID" value="PIC29879.1"/>
    <property type="molecule type" value="Genomic_DNA"/>
</dbReference>
<keyword evidence="1" id="KW-0479">Metal-binding</keyword>
<evidence type="ECO:0000256" key="1">
    <source>
        <dbReference type="ARBA" id="ARBA00022723"/>
    </source>
</evidence>
<gene>
    <name evidence="5" type="primary">Cnig_chr_V.g21310</name>
    <name evidence="5" type="ORF">B9Z55_021310</name>
</gene>
<dbReference type="Proteomes" id="UP000230233">
    <property type="component" value="Chromosome V"/>
</dbReference>
<sequence length="151" mass="17600">MPVVESTNHESHGMGHVPLETHLVYVNFYTYEDAKQVRMILNEYTAFDDILQKANELLPTCRWRIFSGTDKHVSSEFKNSRQVWDAIKQTSYYEIRYLEVRMIKIGGSARCDGCYREIFGSRYKCTECSDFDLCGVCELGPIHSFHKLIKI</sequence>
<accession>A0A2G5TRE6</accession>
<proteinExistence type="predicted"/>
<keyword evidence="6" id="KW-1185">Reference proteome</keyword>
<dbReference type="Gene3D" id="3.30.60.90">
    <property type="match status" value="1"/>
</dbReference>
<comment type="caution">
    <text evidence="5">The sequence shown here is derived from an EMBL/GenBank/DDBJ whole genome shotgun (WGS) entry which is preliminary data.</text>
</comment>
<dbReference type="Pfam" id="PF00569">
    <property type="entry name" value="ZZ"/>
    <property type="match status" value="1"/>
</dbReference>
<organism evidence="5 6">
    <name type="scientific">Caenorhabditis nigoni</name>
    <dbReference type="NCBI Taxonomy" id="1611254"/>
    <lineage>
        <taxon>Eukaryota</taxon>
        <taxon>Metazoa</taxon>
        <taxon>Ecdysozoa</taxon>
        <taxon>Nematoda</taxon>
        <taxon>Chromadorea</taxon>
        <taxon>Rhabditida</taxon>
        <taxon>Rhabditina</taxon>
        <taxon>Rhabditomorpha</taxon>
        <taxon>Rhabditoidea</taxon>
        <taxon>Rhabditidae</taxon>
        <taxon>Peloderinae</taxon>
        <taxon>Caenorhabditis</taxon>
    </lineage>
</organism>
<dbReference type="AlphaFoldDB" id="A0A2G5TRE6"/>
<dbReference type="GO" id="GO:0008270">
    <property type="term" value="F:zinc ion binding"/>
    <property type="evidence" value="ECO:0007669"/>
    <property type="project" value="UniProtKB-KW"/>
</dbReference>
<dbReference type="PANTHER" id="PTHR15090">
    <property type="entry name" value="SEQUESTOSOME 1-RELATED"/>
    <property type="match status" value="1"/>
</dbReference>